<name>A0A838L1M7_9SPHN</name>
<evidence type="ECO:0000313" key="5">
    <source>
        <dbReference type="EMBL" id="MBA2933094.1"/>
    </source>
</evidence>
<evidence type="ECO:0000256" key="2">
    <source>
        <dbReference type="ARBA" id="ARBA00023002"/>
    </source>
</evidence>
<keyword evidence="6" id="KW-1185">Reference proteome</keyword>
<dbReference type="Gene3D" id="2.170.150.20">
    <property type="entry name" value="Peptide methionine sulfoxide reductase"/>
    <property type="match status" value="1"/>
</dbReference>
<proteinExistence type="predicted"/>
<dbReference type="PROSITE" id="PS51790">
    <property type="entry name" value="MSRB"/>
    <property type="match status" value="1"/>
</dbReference>
<dbReference type="InterPro" id="IPR028427">
    <property type="entry name" value="Met_Sox_Rdtase_MsrB"/>
</dbReference>
<dbReference type="Proteomes" id="UP000570166">
    <property type="component" value="Unassembled WGS sequence"/>
</dbReference>
<dbReference type="GO" id="GO:0005737">
    <property type="term" value="C:cytoplasm"/>
    <property type="evidence" value="ECO:0007669"/>
    <property type="project" value="TreeGrafter"/>
</dbReference>
<dbReference type="InterPro" id="IPR006311">
    <property type="entry name" value="TAT_signal"/>
</dbReference>
<evidence type="ECO:0000256" key="1">
    <source>
        <dbReference type="ARBA" id="ARBA00012499"/>
    </source>
</evidence>
<dbReference type="AlphaFoldDB" id="A0A838L1M7"/>
<keyword evidence="2 5" id="KW-0560">Oxidoreductase</keyword>
<sequence>MDTKPIDRRSALGLAGTAAAGALAWRLFSHGGAAAVAATPAPFKLSDAEWRKRLSPQAYNVLRQAATEFPFTSPLNNEHRKGIFVCAGCALPLFASRTKFDSGTGWPSFWDHLPHAIGERTDPSLGEDRTEVHCARCAGHLGHVFNDGPQPTGLRYCMNGVAMGFRVA</sequence>
<evidence type="ECO:0000256" key="3">
    <source>
        <dbReference type="ARBA" id="ARBA00048488"/>
    </source>
</evidence>
<dbReference type="EC" id="1.8.4.12" evidence="1"/>
<organism evidence="5 6">
    <name type="scientific">Sphingomonas chungangi</name>
    <dbReference type="NCBI Taxonomy" id="2683589"/>
    <lineage>
        <taxon>Bacteria</taxon>
        <taxon>Pseudomonadati</taxon>
        <taxon>Pseudomonadota</taxon>
        <taxon>Alphaproteobacteria</taxon>
        <taxon>Sphingomonadales</taxon>
        <taxon>Sphingomonadaceae</taxon>
        <taxon>Sphingomonas</taxon>
    </lineage>
</organism>
<protein>
    <recommendedName>
        <fullName evidence="1">peptide-methionine (R)-S-oxide reductase</fullName>
        <ecNumber evidence="1">1.8.4.12</ecNumber>
    </recommendedName>
</protein>
<dbReference type="EMBL" id="JACEIB010000001">
    <property type="protein sequence ID" value="MBA2933094.1"/>
    <property type="molecule type" value="Genomic_DNA"/>
</dbReference>
<dbReference type="GO" id="GO:0006979">
    <property type="term" value="P:response to oxidative stress"/>
    <property type="evidence" value="ECO:0007669"/>
    <property type="project" value="InterPro"/>
</dbReference>
<dbReference type="InterPro" id="IPR002579">
    <property type="entry name" value="Met_Sox_Rdtase_MsrB_dom"/>
</dbReference>
<dbReference type="NCBIfam" id="TIGR00357">
    <property type="entry name" value="peptide-methionine (R)-S-oxide reductase MsrB"/>
    <property type="match status" value="1"/>
</dbReference>
<dbReference type="GO" id="GO:0033743">
    <property type="term" value="F:peptide-methionine (R)-S-oxide reductase activity"/>
    <property type="evidence" value="ECO:0007669"/>
    <property type="project" value="UniProtKB-EC"/>
</dbReference>
<dbReference type="PANTHER" id="PTHR10173">
    <property type="entry name" value="METHIONINE SULFOXIDE REDUCTASE"/>
    <property type="match status" value="1"/>
</dbReference>
<feature type="domain" description="MsrB" evidence="4">
    <location>
        <begin position="47"/>
        <end position="168"/>
    </location>
</feature>
<gene>
    <name evidence="5" type="primary">msrB</name>
    <name evidence="5" type="ORF">HZF05_03185</name>
</gene>
<comment type="caution">
    <text evidence="5">The sequence shown here is derived from an EMBL/GenBank/DDBJ whole genome shotgun (WGS) entry which is preliminary data.</text>
</comment>
<dbReference type="RefSeq" id="WP_160365153.1">
    <property type="nucleotide sequence ID" value="NZ_JACEIB010000001.1"/>
</dbReference>
<dbReference type="SUPFAM" id="SSF51316">
    <property type="entry name" value="Mss4-like"/>
    <property type="match status" value="1"/>
</dbReference>
<dbReference type="Pfam" id="PF01641">
    <property type="entry name" value="SelR"/>
    <property type="match status" value="1"/>
</dbReference>
<dbReference type="InterPro" id="IPR011057">
    <property type="entry name" value="Mss4-like_sf"/>
</dbReference>
<accession>A0A838L1M7</accession>
<evidence type="ECO:0000259" key="4">
    <source>
        <dbReference type="PROSITE" id="PS51790"/>
    </source>
</evidence>
<evidence type="ECO:0000313" key="6">
    <source>
        <dbReference type="Proteomes" id="UP000570166"/>
    </source>
</evidence>
<dbReference type="GO" id="GO:0030091">
    <property type="term" value="P:protein repair"/>
    <property type="evidence" value="ECO:0007669"/>
    <property type="project" value="InterPro"/>
</dbReference>
<dbReference type="PROSITE" id="PS51318">
    <property type="entry name" value="TAT"/>
    <property type="match status" value="1"/>
</dbReference>
<comment type="catalytic activity">
    <reaction evidence="3">
        <text>L-methionyl-[protein] + [thioredoxin]-disulfide + H2O = L-methionyl-(R)-S-oxide-[protein] + [thioredoxin]-dithiol</text>
        <dbReference type="Rhea" id="RHEA:24164"/>
        <dbReference type="Rhea" id="RHEA-COMP:10698"/>
        <dbReference type="Rhea" id="RHEA-COMP:10700"/>
        <dbReference type="Rhea" id="RHEA-COMP:12313"/>
        <dbReference type="Rhea" id="RHEA-COMP:12314"/>
        <dbReference type="ChEBI" id="CHEBI:15377"/>
        <dbReference type="ChEBI" id="CHEBI:16044"/>
        <dbReference type="ChEBI" id="CHEBI:29950"/>
        <dbReference type="ChEBI" id="CHEBI:45764"/>
        <dbReference type="ChEBI" id="CHEBI:50058"/>
        <dbReference type="EC" id="1.8.4.12"/>
    </reaction>
</comment>
<reference evidence="5 6" key="1">
    <citation type="submission" date="2020-07" db="EMBL/GenBank/DDBJ databases">
        <authorList>
            <person name="Sun Q."/>
        </authorList>
    </citation>
    <scope>NUCLEOTIDE SEQUENCE [LARGE SCALE GENOMIC DNA]</scope>
    <source>
        <strain evidence="5 6">CGMCC 1.13654</strain>
    </source>
</reference>
<dbReference type="PANTHER" id="PTHR10173:SF57">
    <property type="entry name" value="PEPTIDE-METHIONINE (R)-S-OXIDE REDUCTASE"/>
    <property type="match status" value="1"/>
</dbReference>